<dbReference type="SUPFAM" id="SSF103473">
    <property type="entry name" value="MFS general substrate transporter"/>
    <property type="match status" value="1"/>
</dbReference>
<reference evidence="2 3" key="1">
    <citation type="submission" date="2021-01" db="EMBL/GenBank/DDBJ databases">
        <title>Sequencing the genomes of 1000 actinobacteria strains.</title>
        <authorList>
            <person name="Klenk H.-P."/>
        </authorList>
    </citation>
    <scope>NUCLEOTIDE SEQUENCE [LARGE SCALE GENOMIC DNA]</scope>
    <source>
        <strain evidence="2 3">DSM 13057</strain>
    </source>
</reference>
<proteinExistence type="predicted"/>
<evidence type="ECO:0000256" key="1">
    <source>
        <dbReference type="SAM" id="Phobius"/>
    </source>
</evidence>
<comment type="caution">
    <text evidence="2">The sequence shown here is derived from an EMBL/GenBank/DDBJ whole genome shotgun (WGS) entry which is preliminary data.</text>
</comment>
<feature type="transmembrane region" description="Helical" evidence="1">
    <location>
        <begin position="219"/>
        <end position="238"/>
    </location>
</feature>
<dbReference type="PANTHER" id="PTHR23542:SF1">
    <property type="entry name" value="MAJOR FACILITATOR SUPERFAMILY (MFS) PROFILE DOMAIN-CONTAINING PROTEIN"/>
    <property type="match status" value="1"/>
</dbReference>
<gene>
    <name evidence="2" type="ORF">JOE66_000056</name>
</gene>
<feature type="transmembrane region" description="Helical" evidence="1">
    <location>
        <begin position="81"/>
        <end position="114"/>
    </location>
</feature>
<keyword evidence="1" id="KW-0472">Membrane</keyword>
<dbReference type="RefSeq" id="WP_205106184.1">
    <property type="nucleotide sequence ID" value="NZ_BAAAHT010000001.1"/>
</dbReference>
<feature type="transmembrane region" description="Helical" evidence="1">
    <location>
        <begin position="306"/>
        <end position="327"/>
    </location>
</feature>
<organism evidence="2 3">
    <name type="scientific">Subtercola frigoramans</name>
    <dbReference type="NCBI Taxonomy" id="120298"/>
    <lineage>
        <taxon>Bacteria</taxon>
        <taxon>Bacillati</taxon>
        <taxon>Actinomycetota</taxon>
        <taxon>Actinomycetes</taxon>
        <taxon>Micrococcales</taxon>
        <taxon>Microbacteriaceae</taxon>
        <taxon>Subtercola</taxon>
    </lineage>
</organism>
<feature type="transmembrane region" description="Helical" evidence="1">
    <location>
        <begin position="152"/>
        <end position="170"/>
    </location>
</feature>
<feature type="transmembrane region" description="Helical" evidence="1">
    <location>
        <begin position="339"/>
        <end position="356"/>
    </location>
</feature>
<dbReference type="Pfam" id="PF07690">
    <property type="entry name" value="MFS_1"/>
    <property type="match status" value="1"/>
</dbReference>
<feature type="transmembrane region" description="Helical" evidence="1">
    <location>
        <begin position="427"/>
        <end position="447"/>
    </location>
</feature>
<keyword evidence="1" id="KW-1133">Transmembrane helix</keyword>
<feature type="transmembrane region" description="Helical" evidence="1">
    <location>
        <begin position="272"/>
        <end position="294"/>
    </location>
</feature>
<dbReference type="InterPro" id="IPR036259">
    <property type="entry name" value="MFS_trans_sf"/>
</dbReference>
<name>A0ABS2L019_9MICO</name>
<dbReference type="Proteomes" id="UP000776164">
    <property type="component" value="Unassembled WGS sequence"/>
</dbReference>
<feature type="transmembrane region" description="Helical" evidence="1">
    <location>
        <begin position="362"/>
        <end position="385"/>
    </location>
</feature>
<dbReference type="PANTHER" id="PTHR23542">
    <property type="match status" value="1"/>
</dbReference>
<feature type="transmembrane region" description="Helical" evidence="1">
    <location>
        <begin position="126"/>
        <end position="146"/>
    </location>
</feature>
<dbReference type="EMBL" id="JAFBBU010000001">
    <property type="protein sequence ID" value="MBM7470422.1"/>
    <property type="molecule type" value="Genomic_DNA"/>
</dbReference>
<keyword evidence="1" id="KW-0812">Transmembrane</keyword>
<evidence type="ECO:0000313" key="2">
    <source>
        <dbReference type="EMBL" id="MBM7470422.1"/>
    </source>
</evidence>
<dbReference type="InterPro" id="IPR011701">
    <property type="entry name" value="MFS"/>
</dbReference>
<accession>A0ABS2L019</accession>
<evidence type="ECO:0000313" key="3">
    <source>
        <dbReference type="Proteomes" id="UP000776164"/>
    </source>
</evidence>
<keyword evidence="3" id="KW-1185">Reference proteome</keyword>
<dbReference type="Gene3D" id="1.20.1250.20">
    <property type="entry name" value="MFS general substrate transporter like domains"/>
    <property type="match status" value="1"/>
</dbReference>
<feature type="transmembrane region" description="Helical" evidence="1">
    <location>
        <begin position="397"/>
        <end position="421"/>
    </location>
</feature>
<protein>
    <submittedName>
        <fullName evidence="2">MFS family permease</fullName>
    </submittedName>
</protein>
<sequence>MVSFRAAGRAVPAFGFGQWGSRIVSAGSAPASSRGPASQPRSRPTAIRFFGSYADILRVPGARSFVLAGWLGRVSRSTAGVATILLVAAFSGSFALSGAVSGAIILGIAVGGPLWARAVDARGQRLVLPFSLAAAAVAAAALVSLVLAAAPIWTWFVAAFVLGASSIDVGSLVRSRWRTVVFDEPGRHTSLALESVSDELVFVIGPPAVVVIAATAGPISGFAAAFAVSIVGGLWLWLQRSTTPSVAVRESRKPGDAAAAPSRPRTAWYPPAGVLSILPVFAGVGAVFTAIDLAAVGVGREAGQPWLTGVTLAVLSVGSVVAAFAFGPLSALWRPTTRVVVSTVAYAIVVPSLLLVRDPAVLAGVVVVAGLVTTPVLISGTSFIAARAPEGRLTEALTWPSIGMAAGATVSGALTGIVIDAGSVMDAFWVAAAAAVIVGMVGVGRALRDRSTSSRVGAGNSLTGSR</sequence>